<feature type="domain" description="FAD-binding FR-type" evidence="2">
    <location>
        <begin position="7"/>
        <end position="107"/>
    </location>
</feature>
<dbReference type="InterPro" id="IPR001041">
    <property type="entry name" value="2Fe-2S_ferredoxin-type"/>
</dbReference>
<proteinExistence type="predicted"/>
<dbReference type="InterPro" id="IPR017938">
    <property type="entry name" value="Riboflavin_synthase-like_b-brl"/>
</dbReference>
<evidence type="ECO:0000259" key="1">
    <source>
        <dbReference type="PROSITE" id="PS51085"/>
    </source>
</evidence>
<dbReference type="InterPro" id="IPR006058">
    <property type="entry name" value="2Fe2S_fd_BS"/>
</dbReference>
<dbReference type="EMBL" id="QJSQ01000018">
    <property type="protein sequence ID" value="PYE19798.1"/>
    <property type="molecule type" value="Genomic_DNA"/>
</dbReference>
<dbReference type="PROSITE" id="PS00197">
    <property type="entry name" value="2FE2S_FER_1"/>
    <property type="match status" value="1"/>
</dbReference>
<dbReference type="Pfam" id="PF00111">
    <property type="entry name" value="Fer2"/>
    <property type="match status" value="1"/>
</dbReference>
<organism evidence="3 4">
    <name type="scientific">Paraburkholderia silvatlantica</name>
    <dbReference type="NCBI Taxonomy" id="321895"/>
    <lineage>
        <taxon>Bacteria</taxon>
        <taxon>Pseudomonadati</taxon>
        <taxon>Pseudomonadota</taxon>
        <taxon>Betaproteobacteria</taxon>
        <taxon>Burkholderiales</taxon>
        <taxon>Burkholderiaceae</taxon>
        <taxon>Paraburkholderia</taxon>
    </lineage>
</organism>
<dbReference type="SUPFAM" id="SSF54292">
    <property type="entry name" value="2Fe-2S ferredoxin-like"/>
    <property type="match status" value="1"/>
</dbReference>
<dbReference type="InterPro" id="IPR036010">
    <property type="entry name" value="2Fe-2S_ferredoxin-like_sf"/>
</dbReference>
<dbReference type="PROSITE" id="PS51085">
    <property type="entry name" value="2FE2S_FER_2"/>
    <property type="match status" value="1"/>
</dbReference>
<evidence type="ECO:0000259" key="2">
    <source>
        <dbReference type="PROSITE" id="PS51384"/>
    </source>
</evidence>
<dbReference type="AlphaFoldDB" id="A0A2U1AHM7"/>
<dbReference type="OrthoDB" id="544091at2"/>
<dbReference type="PROSITE" id="PS51384">
    <property type="entry name" value="FAD_FR"/>
    <property type="match status" value="1"/>
</dbReference>
<comment type="caution">
    <text evidence="3">The sequence shown here is derived from an EMBL/GenBank/DDBJ whole genome shotgun (WGS) entry which is preliminary data.</text>
</comment>
<name>A0A2U1AHM7_9BURK</name>
<dbReference type="PANTHER" id="PTHR30212:SF2">
    <property type="entry name" value="PROTEIN YIIM"/>
    <property type="match status" value="1"/>
</dbReference>
<evidence type="ECO:0000313" key="4">
    <source>
        <dbReference type="Proteomes" id="UP000247772"/>
    </source>
</evidence>
<dbReference type="InterPro" id="IPR052353">
    <property type="entry name" value="Benzoxazolinone_Detox_Enz"/>
</dbReference>
<dbReference type="GO" id="GO:0051537">
    <property type="term" value="F:2 iron, 2 sulfur cluster binding"/>
    <property type="evidence" value="ECO:0007669"/>
    <property type="project" value="InterPro"/>
</dbReference>
<gene>
    <name evidence="3" type="ORF">C7410_11894</name>
</gene>
<evidence type="ECO:0000313" key="3">
    <source>
        <dbReference type="EMBL" id="PYE19798.1"/>
    </source>
</evidence>
<dbReference type="GO" id="GO:0016491">
    <property type="term" value="F:oxidoreductase activity"/>
    <property type="evidence" value="ECO:0007669"/>
    <property type="project" value="InterPro"/>
</dbReference>
<dbReference type="SUPFAM" id="SSF52343">
    <property type="entry name" value="Ferredoxin reductase-like, C-terminal NADP-linked domain"/>
    <property type="match status" value="1"/>
</dbReference>
<dbReference type="PANTHER" id="PTHR30212">
    <property type="entry name" value="PROTEIN YIIM"/>
    <property type="match status" value="1"/>
</dbReference>
<accession>A0A2U1AHM7</accession>
<sequence length="318" mass="34457">MKGLLNRSMWPVRLMAIRLAAEQVNIYEFATLDGSPFCSYEPGAHVDLQLRDDLVRQYSLLPGDDGRLRVAVQTDETGRGGSRFLAREAHVGDVYFVSEARNHFPLVRTASHSVLIAGGIGITPLYGMLVDLERRGASWELHYAVRSDAKTVFGEALRGYGDKVRIVRSDHPGDGRVDIAKVIEAAPAGSEFYCCGPERMVDAFVDAATGLPSEKVHLERFSATTGIAAAGGFEVRLERSGKQLFVAEGNTILQTLRDAGFAMPSSCEQGVCGVCESRVLSGEPDHRDHVLSAAERAKGDTMMICCSGSRGPLLVLDL</sequence>
<dbReference type="GO" id="GO:0032259">
    <property type="term" value="P:methylation"/>
    <property type="evidence" value="ECO:0007669"/>
    <property type="project" value="UniProtKB-KW"/>
</dbReference>
<reference evidence="3 4" key="1">
    <citation type="submission" date="2018-06" db="EMBL/GenBank/DDBJ databases">
        <title>Genomic Encyclopedia of Type Strains, Phase IV (KMG-V): Genome sequencing to study the core and pangenomes of soil and plant-associated prokaryotes.</title>
        <authorList>
            <person name="Whitman W."/>
        </authorList>
    </citation>
    <scope>NUCLEOTIDE SEQUENCE [LARGE SCALE GENOMIC DNA]</scope>
    <source>
        <strain evidence="3 4">SRCL-318</strain>
    </source>
</reference>
<keyword evidence="3" id="KW-0808">Transferase</keyword>
<dbReference type="CDD" id="cd00207">
    <property type="entry name" value="fer2"/>
    <property type="match status" value="1"/>
</dbReference>
<dbReference type="CDD" id="cd06185">
    <property type="entry name" value="PDR_like"/>
    <property type="match status" value="1"/>
</dbReference>
<dbReference type="SUPFAM" id="SSF63380">
    <property type="entry name" value="Riboflavin synthase domain-like"/>
    <property type="match status" value="1"/>
</dbReference>
<dbReference type="RefSeq" id="WP_110384085.1">
    <property type="nucleotide sequence ID" value="NZ_QEOL01000004.1"/>
</dbReference>
<dbReference type="GO" id="GO:0008168">
    <property type="term" value="F:methyltransferase activity"/>
    <property type="evidence" value="ECO:0007669"/>
    <property type="project" value="UniProtKB-KW"/>
</dbReference>
<keyword evidence="3" id="KW-0489">Methyltransferase</keyword>
<dbReference type="InterPro" id="IPR012675">
    <property type="entry name" value="Beta-grasp_dom_sf"/>
</dbReference>
<dbReference type="Gene3D" id="3.40.50.80">
    <property type="entry name" value="Nucleotide-binding domain of ferredoxin-NADP reductase (FNR) module"/>
    <property type="match status" value="1"/>
</dbReference>
<protein>
    <submittedName>
        <fullName evidence="3">Vanillate O-demethylase ferredoxin subunit</fullName>
    </submittedName>
</protein>
<dbReference type="InterPro" id="IPR039261">
    <property type="entry name" value="FNR_nucleotide-bd"/>
</dbReference>
<dbReference type="Gene3D" id="2.40.30.10">
    <property type="entry name" value="Translation factors"/>
    <property type="match status" value="1"/>
</dbReference>
<dbReference type="InterPro" id="IPR017927">
    <property type="entry name" value="FAD-bd_FR_type"/>
</dbReference>
<dbReference type="Gene3D" id="3.10.20.30">
    <property type="match status" value="1"/>
</dbReference>
<dbReference type="Proteomes" id="UP000247772">
    <property type="component" value="Unassembled WGS sequence"/>
</dbReference>
<feature type="domain" description="2Fe-2S ferredoxin-type" evidence="1">
    <location>
        <begin position="233"/>
        <end position="318"/>
    </location>
</feature>
<dbReference type="PRINTS" id="PR00409">
    <property type="entry name" value="PHDIOXRDTASE"/>
</dbReference>